<dbReference type="EMBL" id="AP021861">
    <property type="protein sequence ID" value="BBO34163.1"/>
    <property type="molecule type" value="Genomic_DNA"/>
</dbReference>
<reference evidence="3" key="1">
    <citation type="submission" date="2019-10" db="EMBL/GenBank/DDBJ databases">
        <title>Lacipirellula parvula gen. nov., sp. nov., representing a lineage of planctomycetes widespread in freshwater anoxic habitats, and description of the family Lacipirellulaceae.</title>
        <authorList>
            <person name="Dedysh S.N."/>
            <person name="Kulichevskaya I.S."/>
            <person name="Beletsky A.V."/>
            <person name="Rakitin A.L."/>
            <person name="Mardanov A.V."/>
            <person name="Ivanova A.A."/>
            <person name="Saltykova V.X."/>
            <person name="Rijpstra W.I.C."/>
            <person name="Sinninghe Damste J.S."/>
            <person name="Ravin N.V."/>
        </authorList>
    </citation>
    <scope>NUCLEOTIDE SEQUENCE [LARGE SCALE GENOMIC DNA]</scope>
    <source>
        <strain evidence="3">PX69</strain>
    </source>
</reference>
<dbReference type="AlphaFoldDB" id="A0A5K7XIZ0"/>
<dbReference type="KEGG" id="lpav:PLANPX_3775"/>
<keyword evidence="1" id="KW-0472">Membrane</keyword>
<evidence type="ECO:0000256" key="1">
    <source>
        <dbReference type="SAM" id="Phobius"/>
    </source>
</evidence>
<sequence length="210" mass="23975">MPPHLTHRDEEVLRTLVLRVRCITASIVAAYFWPSLASGTKQAERRMSALEVAGWLRSERRFAKRLPRLNMPIATWSPGDPVIEFGKISYLLKHRFNFPATTCRIYIASMKAANRYGGVGDRPPRNSETSHDLGLAQVYLELRMKGVIGDAEWVSEGNMKVKSGEKVPDALIRTRDGRATVIEFGGEYSKMKLRDFHLYCEALCLRYEIW</sequence>
<evidence type="ECO:0000313" key="3">
    <source>
        <dbReference type="Proteomes" id="UP000326837"/>
    </source>
</evidence>
<protein>
    <submittedName>
        <fullName evidence="2">Uncharacterized protein</fullName>
    </submittedName>
</protein>
<evidence type="ECO:0000313" key="2">
    <source>
        <dbReference type="EMBL" id="BBO34163.1"/>
    </source>
</evidence>
<feature type="transmembrane region" description="Helical" evidence="1">
    <location>
        <begin position="12"/>
        <end position="33"/>
    </location>
</feature>
<accession>A0A5K7XIZ0</accession>
<organism evidence="2 3">
    <name type="scientific">Lacipirellula parvula</name>
    <dbReference type="NCBI Taxonomy" id="2650471"/>
    <lineage>
        <taxon>Bacteria</taxon>
        <taxon>Pseudomonadati</taxon>
        <taxon>Planctomycetota</taxon>
        <taxon>Planctomycetia</taxon>
        <taxon>Pirellulales</taxon>
        <taxon>Lacipirellulaceae</taxon>
        <taxon>Lacipirellula</taxon>
    </lineage>
</organism>
<name>A0A5K7XIZ0_9BACT</name>
<keyword evidence="3" id="KW-1185">Reference proteome</keyword>
<keyword evidence="1" id="KW-0812">Transmembrane</keyword>
<proteinExistence type="predicted"/>
<gene>
    <name evidence="2" type="ORF">PLANPX_3775</name>
</gene>
<keyword evidence="1" id="KW-1133">Transmembrane helix</keyword>
<dbReference type="Proteomes" id="UP000326837">
    <property type="component" value="Chromosome"/>
</dbReference>